<evidence type="ECO:0000313" key="3">
    <source>
        <dbReference type="Proteomes" id="UP000235786"/>
    </source>
</evidence>
<sequence length="250" mass="28689">MRLLHAKDLTFHEPPPDKIPKYAILSHRWMDGEVLYHEILTEAGNKKAGFEKIKKCGQTALAQGIDYIWVDTCCIDKSSSAELSEAINSMSRWYADAKICYAYLADVSLHKNYSDEDAEALPESLRQSDWFKRGWTLQELIFPKQLLFYTQHWDRIASRRKISKALSDITGISSELLSASRTDIDSFSVAEKMSWASKRVTTRPEDLAYCLLGLFEVNMPLLYGEGDLRAFKRLQEAIIRKSDDHSILAW</sequence>
<keyword evidence="3" id="KW-1185">Reference proteome</keyword>
<dbReference type="AlphaFoldDB" id="A0A2J6R349"/>
<feature type="non-terminal residue" evidence="2">
    <location>
        <position position="250"/>
    </location>
</feature>
<organism evidence="2 3">
    <name type="scientific">Hyaloscypha variabilis (strain UAMH 11265 / GT02V1 / F)</name>
    <name type="common">Meliniomyces variabilis</name>
    <dbReference type="NCBI Taxonomy" id="1149755"/>
    <lineage>
        <taxon>Eukaryota</taxon>
        <taxon>Fungi</taxon>
        <taxon>Dikarya</taxon>
        <taxon>Ascomycota</taxon>
        <taxon>Pezizomycotina</taxon>
        <taxon>Leotiomycetes</taxon>
        <taxon>Helotiales</taxon>
        <taxon>Hyaloscyphaceae</taxon>
        <taxon>Hyaloscypha</taxon>
        <taxon>Hyaloscypha variabilis</taxon>
    </lineage>
</organism>
<dbReference type="STRING" id="1149755.A0A2J6R349"/>
<gene>
    <name evidence="2" type="ORF">L207DRAFT_400978</name>
</gene>
<dbReference type="EMBL" id="KZ613957">
    <property type="protein sequence ID" value="PMD32942.1"/>
    <property type="molecule type" value="Genomic_DNA"/>
</dbReference>
<accession>A0A2J6R349</accession>
<evidence type="ECO:0000313" key="2">
    <source>
        <dbReference type="EMBL" id="PMD32942.1"/>
    </source>
</evidence>
<evidence type="ECO:0000259" key="1">
    <source>
        <dbReference type="Pfam" id="PF06985"/>
    </source>
</evidence>
<dbReference type="PANTHER" id="PTHR10622:SF10">
    <property type="entry name" value="HET DOMAIN-CONTAINING PROTEIN"/>
    <property type="match status" value="1"/>
</dbReference>
<dbReference type="PANTHER" id="PTHR10622">
    <property type="entry name" value="HET DOMAIN-CONTAINING PROTEIN"/>
    <property type="match status" value="1"/>
</dbReference>
<dbReference type="Proteomes" id="UP000235786">
    <property type="component" value="Unassembled WGS sequence"/>
</dbReference>
<feature type="domain" description="Heterokaryon incompatibility" evidence="1">
    <location>
        <begin position="22"/>
        <end position="110"/>
    </location>
</feature>
<proteinExistence type="predicted"/>
<protein>
    <submittedName>
        <fullName evidence="2">HET-domain-containing protein</fullName>
    </submittedName>
</protein>
<dbReference type="Pfam" id="PF06985">
    <property type="entry name" value="HET"/>
    <property type="match status" value="1"/>
</dbReference>
<dbReference type="OrthoDB" id="674604at2759"/>
<reference evidence="2 3" key="1">
    <citation type="submission" date="2016-04" db="EMBL/GenBank/DDBJ databases">
        <title>A degradative enzymes factory behind the ericoid mycorrhizal symbiosis.</title>
        <authorList>
            <consortium name="DOE Joint Genome Institute"/>
            <person name="Martino E."/>
            <person name="Morin E."/>
            <person name="Grelet G."/>
            <person name="Kuo A."/>
            <person name="Kohler A."/>
            <person name="Daghino S."/>
            <person name="Barry K."/>
            <person name="Choi C."/>
            <person name="Cichocki N."/>
            <person name="Clum A."/>
            <person name="Copeland A."/>
            <person name="Hainaut M."/>
            <person name="Haridas S."/>
            <person name="Labutti K."/>
            <person name="Lindquist E."/>
            <person name="Lipzen A."/>
            <person name="Khouja H.-R."/>
            <person name="Murat C."/>
            <person name="Ohm R."/>
            <person name="Olson A."/>
            <person name="Spatafora J."/>
            <person name="Veneault-Fourrey C."/>
            <person name="Henrissat B."/>
            <person name="Grigoriev I."/>
            <person name="Martin F."/>
            <person name="Perotto S."/>
        </authorList>
    </citation>
    <scope>NUCLEOTIDE SEQUENCE [LARGE SCALE GENOMIC DNA]</scope>
    <source>
        <strain evidence="2 3">F</strain>
    </source>
</reference>
<name>A0A2J6R349_HYAVF</name>
<dbReference type="InterPro" id="IPR010730">
    <property type="entry name" value="HET"/>
</dbReference>